<organism evidence="9 10">
    <name type="scientific">Brevibacillus choshinensis</name>
    <dbReference type="NCBI Taxonomy" id="54911"/>
    <lineage>
        <taxon>Bacteria</taxon>
        <taxon>Bacillati</taxon>
        <taxon>Bacillota</taxon>
        <taxon>Bacilli</taxon>
        <taxon>Bacillales</taxon>
        <taxon>Paenibacillaceae</taxon>
        <taxon>Brevibacillus</taxon>
    </lineage>
</organism>
<feature type="transmembrane region" description="Helical" evidence="7">
    <location>
        <begin position="768"/>
        <end position="791"/>
    </location>
</feature>
<dbReference type="InterPro" id="IPR050250">
    <property type="entry name" value="Macrolide_Exporter_MacB"/>
</dbReference>
<accession>A0ABX7FRI9</accession>
<feature type="transmembrane region" description="Helical" evidence="7">
    <location>
        <begin position="443"/>
        <end position="467"/>
    </location>
</feature>
<evidence type="ECO:0000256" key="3">
    <source>
        <dbReference type="ARBA" id="ARBA00022692"/>
    </source>
</evidence>
<evidence type="ECO:0000256" key="7">
    <source>
        <dbReference type="SAM" id="Phobius"/>
    </source>
</evidence>
<evidence type="ECO:0000259" key="8">
    <source>
        <dbReference type="Pfam" id="PF02687"/>
    </source>
</evidence>
<feature type="domain" description="ABC3 transporter permease C-terminal" evidence="8">
    <location>
        <begin position="279"/>
        <end position="397"/>
    </location>
</feature>
<sequence length="808" mass="87673">MNERYFSPRLAKVLRDLWMYKGRSLLVVLTIAVGVSGVGVVGQAMVVLSRAMADTQHAVSPSQITLMTAPFSDEDMVEELLEIPNLSQAEALSYYRLRINVTDDGSGQPDAEAWTNFDLYALPDISQAQVGRITPEEDVNEWPPADGQLLLEHLAAQYLAVNVHDRVWIETPDSELHALAVDGTVRNPGMESATLSRVGSGFVSMNSLEDLGLPAGTNMIVLRVQGEGTDRKLLESVAASSRELLRDRGIEVKSTLIPEPGKHWASDIVMSMGSILQSLGALTLIAAAFLVVNTMLAILGSQLRQIGVMQVLGAEPNSLIRLYMIQAGIYGILALAVGLPIGYVGARALTGQSNYLLNFPSEGYSLSLGVMAMQVAIGIGLPLAAAYLPVWRGTRISVREALGGAGAKRGRHSRFDRFMEDIRGLPRPLLLSLRNTFRKKGRLLLTLVTLGLGGATVVSVFSVHASLMNTLDQTLQYADYDVRVTTAEPQAERELADIAMSAPGAVQTEQWGLIRAHRLYEDGSESAELTVHSLPADSGFIHPQLLSGEWLRPGEDDSIVLDSYLLRYFPELQVGDSIVLKIEGEKERKWHIKGFARKTIGEVVSYITKEGMGRAIGDDSQASLIHLRMGEHDSASQSAAQRELKERLKEEGFEVTSTEVTTEMRSIQEARMNIVVVFLSAMAVLLTLVSSLGLTGTMSLNVLERTREFGILRSIGATDGMVAGIVMAEGVLLGIIGWGAGCLLAVPVSYWLCQSVGLSLYQAPLDLVYSWTGVGYWLGTAVGLSALASLIPAWNAIRLPMQEILAYE</sequence>
<dbReference type="Pfam" id="PF02687">
    <property type="entry name" value="FtsX"/>
    <property type="match status" value="2"/>
</dbReference>
<evidence type="ECO:0000256" key="1">
    <source>
        <dbReference type="ARBA" id="ARBA00004651"/>
    </source>
</evidence>
<feature type="transmembrane region" description="Helical" evidence="7">
    <location>
        <begin position="674"/>
        <end position="700"/>
    </location>
</feature>
<dbReference type="InterPro" id="IPR003838">
    <property type="entry name" value="ABC3_permease_C"/>
</dbReference>
<dbReference type="PANTHER" id="PTHR30572">
    <property type="entry name" value="MEMBRANE COMPONENT OF TRANSPORTER-RELATED"/>
    <property type="match status" value="1"/>
</dbReference>
<reference evidence="9 10" key="1">
    <citation type="submission" date="2021-01" db="EMBL/GenBank/DDBJ databases">
        <title>Identification of strong promoters based on the transcriptome of Brevibacillus choshinensis.</title>
        <authorList>
            <person name="Yao D."/>
            <person name="Zhang K."/>
            <person name="Wu J."/>
        </authorList>
    </citation>
    <scope>NUCLEOTIDE SEQUENCE [LARGE SCALE GENOMIC DNA]</scope>
    <source>
        <strain evidence="9 10">HPD31-SP3</strain>
    </source>
</reference>
<feature type="transmembrane region" description="Helical" evidence="7">
    <location>
        <begin position="322"/>
        <end position="346"/>
    </location>
</feature>
<protein>
    <submittedName>
        <fullName evidence="9">FtsX-like permease family protein</fullName>
    </submittedName>
</protein>
<comment type="similarity">
    <text evidence="6">Belongs to the ABC-4 integral membrane protein family.</text>
</comment>
<gene>
    <name evidence="9" type="ORF">JNE38_03805</name>
</gene>
<keyword evidence="3 7" id="KW-0812">Transmembrane</keyword>
<proteinExistence type="inferred from homology"/>
<dbReference type="PANTHER" id="PTHR30572:SF4">
    <property type="entry name" value="ABC TRANSPORTER PERMEASE YTRF"/>
    <property type="match status" value="1"/>
</dbReference>
<feature type="transmembrane region" description="Helical" evidence="7">
    <location>
        <begin position="366"/>
        <end position="390"/>
    </location>
</feature>
<evidence type="ECO:0000313" key="10">
    <source>
        <dbReference type="Proteomes" id="UP000596248"/>
    </source>
</evidence>
<evidence type="ECO:0000256" key="6">
    <source>
        <dbReference type="ARBA" id="ARBA00038076"/>
    </source>
</evidence>
<evidence type="ECO:0000256" key="4">
    <source>
        <dbReference type="ARBA" id="ARBA00022989"/>
    </source>
</evidence>
<feature type="domain" description="ABC3 transporter permease C-terminal" evidence="8">
    <location>
        <begin position="681"/>
        <end position="800"/>
    </location>
</feature>
<keyword evidence="5 7" id="KW-0472">Membrane</keyword>
<comment type="subcellular location">
    <subcellularLocation>
        <location evidence="1">Cell membrane</location>
        <topology evidence="1">Multi-pass membrane protein</topology>
    </subcellularLocation>
</comment>
<dbReference type="EMBL" id="CP069127">
    <property type="protein sequence ID" value="QRG68309.1"/>
    <property type="molecule type" value="Genomic_DNA"/>
</dbReference>
<dbReference type="Proteomes" id="UP000596248">
    <property type="component" value="Chromosome"/>
</dbReference>
<keyword evidence="10" id="KW-1185">Reference proteome</keyword>
<feature type="transmembrane region" description="Helical" evidence="7">
    <location>
        <begin position="279"/>
        <end position="301"/>
    </location>
</feature>
<dbReference type="RefSeq" id="WP_203355314.1">
    <property type="nucleotide sequence ID" value="NZ_CP069127.1"/>
</dbReference>
<evidence type="ECO:0000256" key="5">
    <source>
        <dbReference type="ARBA" id="ARBA00023136"/>
    </source>
</evidence>
<evidence type="ECO:0000313" key="9">
    <source>
        <dbReference type="EMBL" id="QRG68309.1"/>
    </source>
</evidence>
<keyword evidence="4 7" id="KW-1133">Transmembrane helix</keyword>
<feature type="transmembrane region" description="Helical" evidence="7">
    <location>
        <begin position="721"/>
        <end position="748"/>
    </location>
</feature>
<keyword evidence="2" id="KW-1003">Cell membrane</keyword>
<name>A0ABX7FRI9_BRECH</name>
<evidence type="ECO:0000256" key="2">
    <source>
        <dbReference type="ARBA" id="ARBA00022475"/>
    </source>
</evidence>